<reference evidence="1" key="1">
    <citation type="submission" date="2020-08" db="EMBL/GenBank/DDBJ databases">
        <title>Multicomponent nature underlies the extraordinary mechanical properties of spider dragline silk.</title>
        <authorList>
            <person name="Kono N."/>
            <person name="Nakamura H."/>
            <person name="Mori M."/>
            <person name="Yoshida Y."/>
            <person name="Ohtoshi R."/>
            <person name="Malay A.D."/>
            <person name="Moran D.A.P."/>
            <person name="Tomita M."/>
            <person name="Numata K."/>
            <person name="Arakawa K."/>
        </authorList>
    </citation>
    <scope>NUCLEOTIDE SEQUENCE</scope>
</reference>
<keyword evidence="2" id="KW-1185">Reference proteome</keyword>
<proteinExistence type="predicted"/>
<comment type="caution">
    <text evidence="1">The sequence shown here is derived from an EMBL/GenBank/DDBJ whole genome shotgun (WGS) entry which is preliminary data.</text>
</comment>
<protein>
    <submittedName>
        <fullName evidence="1">Uncharacterized protein</fullName>
    </submittedName>
</protein>
<dbReference type="Proteomes" id="UP000886998">
    <property type="component" value="Unassembled WGS sequence"/>
</dbReference>
<name>A0A8X6XX76_9ARAC</name>
<gene>
    <name evidence="1" type="ORF">TNIN_315931</name>
</gene>
<organism evidence="1 2">
    <name type="scientific">Trichonephila inaurata madagascariensis</name>
    <dbReference type="NCBI Taxonomy" id="2747483"/>
    <lineage>
        <taxon>Eukaryota</taxon>
        <taxon>Metazoa</taxon>
        <taxon>Ecdysozoa</taxon>
        <taxon>Arthropoda</taxon>
        <taxon>Chelicerata</taxon>
        <taxon>Arachnida</taxon>
        <taxon>Araneae</taxon>
        <taxon>Araneomorphae</taxon>
        <taxon>Entelegynae</taxon>
        <taxon>Araneoidea</taxon>
        <taxon>Nephilidae</taxon>
        <taxon>Trichonephila</taxon>
        <taxon>Trichonephila inaurata</taxon>
    </lineage>
</organism>
<dbReference type="EMBL" id="BMAV01013978">
    <property type="protein sequence ID" value="GFY61961.1"/>
    <property type="molecule type" value="Genomic_DNA"/>
</dbReference>
<dbReference type="AlphaFoldDB" id="A0A8X6XX76"/>
<sequence>MPVISERALPGRYMAMSTPGKKGSVSGRYTFVRPLCHQYEQVVADYNTGMKTPKYENSKNSSYNRLGFLLPPRSRARVETKTYPIVEHGYGLFYLVLISIGTIANNSIGVVGSIEIILIVFGNLHSKE</sequence>
<evidence type="ECO:0000313" key="1">
    <source>
        <dbReference type="EMBL" id="GFY61961.1"/>
    </source>
</evidence>
<evidence type="ECO:0000313" key="2">
    <source>
        <dbReference type="Proteomes" id="UP000886998"/>
    </source>
</evidence>
<accession>A0A8X6XX76</accession>